<dbReference type="PANTHER" id="PTHR43301">
    <property type="entry name" value="ARABINAN ENDO-1,5-ALPHA-L-ARABINOSIDASE"/>
    <property type="match status" value="1"/>
</dbReference>
<reference evidence="3" key="1">
    <citation type="submission" date="2019-04" db="EMBL/GenBank/DDBJ databases">
        <title>Nocardioides xinjiangensis sp. nov.</title>
        <authorList>
            <person name="Liu S."/>
        </authorList>
    </citation>
    <scope>NUCLEOTIDE SEQUENCE [LARGE SCALE GENOMIC DNA]</scope>
    <source>
        <strain evidence="3">18</strain>
    </source>
</reference>
<dbReference type="SUPFAM" id="SSF50370">
    <property type="entry name" value="Ricin B-like lectins"/>
    <property type="match status" value="1"/>
</dbReference>
<gene>
    <name evidence="2" type="ORF">FAB82_21985</name>
</gene>
<protein>
    <recommendedName>
        <fullName evidence="1">Ricin B lectin domain-containing protein</fullName>
    </recommendedName>
</protein>
<dbReference type="CDD" id="cd08983">
    <property type="entry name" value="GH43_Bt3655-like"/>
    <property type="match status" value="1"/>
</dbReference>
<name>A0A4S8PXU2_9ACTN</name>
<proteinExistence type="predicted"/>
<dbReference type="CDD" id="cd00161">
    <property type="entry name" value="beta-trefoil_Ricin-like"/>
    <property type="match status" value="1"/>
</dbReference>
<dbReference type="InterPro" id="IPR000772">
    <property type="entry name" value="Ricin_B_lectin"/>
</dbReference>
<keyword evidence="3" id="KW-1185">Reference proteome</keyword>
<dbReference type="OrthoDB" id="9758923at2"/>
<dbReference type="Gene3D" id="2.115.10.20">
    <property type="entry name" value="Glycosyl hydrolase domain, family 43"/>
    <property type="match status" value="1"/>
</dbReference>
<evidence type="ECO:0000313" key="2">
    <source>
        <dbReference type="EMBL" id="THV36458.1"/>
    </source>
</evidence>
<dbReference type="PANTHER" id="PTHR43301:SF3">
    <property type="entry name" value="ARABINAN ENDO-1,5-ALPHA-L-ARABINOSIDASE A-RELATED"/>
    <property type="match status" value="1"/>
</dbReference>
<organism evidence="2 3">
    <name type="scientific">Glycomyces buryatensis</name>
    <dbReference type="NCBI Taxonomy" id="2570927"/>
    <lineage>
        <taxon>Bacteria</taxon>
        <taxon>Bacillati</taxon>
        <taxon>Actinomycetota</taxon>
        <taxon>Actinomycetes</taxon>
        <taxon>Glycomycetales</taxon>
        <taxon>Glycomycetaceae</taxon>
        <taxon>Glycomyces</taxon>
    </lineage>
</organism>
<dbReference type="Gene3D" id="2.80.10.50">
    <property type="match status" value="3"/>
</dbReference>
<dbReference type="InterPro" id="IPR050727">
    <property type="entry name" value="GH43_arabinanases"/>
</dbReference>
<dbReference type="Proteomes" id="UP000308760">
    <property type="component" value="Unassembled WGS sequence"/>
</dbReference>
<sequence length="513" mass="56484">MNAFGAVCRPQSRVPHRTIRSSPMSFRIRRRLSGLAAAAALALTAVFFAAPPVQAAFDTTTWYTIESRHSGLVLDIANASTQPGAALIQNTGNNGASQQFRFIDAGSGYYRIQVRHSGHVLDVSGWSTANGADIVQWNDLNGTNQQWKLTENADGYYSIVSRFSGKALDVWERSTASGARVSQYTANGGTNQQWRLVPAGSSGGTEPYGYLFSYMLGEGSSAGEQVYFALSRGNNPLAYDALNGGRPVATSTVGERGARDPFIVQHPNTGRYYMIATDLRIYGNGDWDRAQRHGSRSLVVWESSDLITWTSSRLAQVSPPAAGNTWAPEAYWDPARNAFVVYWASKLYSNSDHSGSSYHRMMYATTTDFRTFSTPQVWVDKGYSTIDSTVMQHNGTYYRYTKDERSGTSCGKFIVSETSTTLTNTNWAFQRECIGSGTISQGEGPLVFKSNTENKWYMFIDEYGGRGYIPFETTNLAGGQWTPSSNYSLPGRPRHGMVLPLTAAQYEALQNAY</sequence>
<evidence type="ECO:0000259" key="1">
    <source>
        <dbReference type="SMART" id="SM00458"/>
    </source>
</evidence>
<accession>A0A4S8PXU2</accession>
<dbReference type="EMBL" id="STGY01000072">
    <property type="protein sequence ID" value="THV36458.1"/>
    <property type="molecule type" value="Genomic_DNA"/>
</dbReference>
<dbReference type="AlphaFoldDB" id="A0A4S8PXU2"/>
<evidence type="ECO:0000313" key="3">
    <source>
        <dbReference type="Proteomes" id="UP000308760"/>
    </source>
</evidence>
<dbReference type="PROSITE" id="PS50231">
    <property type="entry name" value="RICIN_B_LECTIN"/>
    <property type="match status" value="1"/>
</dbReference>
<dbReference type="SUPFAM" id="SSF75005">
    <property type="entry name" value="Arabinanase/levansucrase/invertase"/>
    <property type="match status" value="1"/>
</dbReference>
<dbReference type="InterPro" id="IPR023296">
    <property type="entry name" value="Glyco_hydro_beta-prop_sf"/>
</dbReference>
<dbReference type="InterPro" id="IPR035992">
    <property type="entry name" value="Ricin_B-like_lectins"/>
</dbReference>
<feature type="domain" description="Ricin B lectin" evidence="1">
    <location>
        <begin position="61"/>
        <end position="197"/>
    </location>
</feature>
<dbReference type="Pfam" id="PF14200">
    <property type="entry name" value="RicinB_lectin_2"/>
    <property type="match status" value="2"/>
</dbReference>
<comment type="caution">
    <text evidence="2">The sequence shown here is derived from an EMBL/GenBank/DDBJ whole genome shotgun (WGS) entry which is preliminary data.</text>
</comment>
<reference evidence="2 3" key="2">
    <citation type="submission" date="2019-05" db="EMBL/GenBank/DDBJ databases">
        <title>Glycomyces buryatensis sp. nov.</title>
        <authorList>
            <person name="Nikitina E."/>
        </authorList>
    </citation>
    <scope>NUCLEOTIDE SEQUENCE [LARGE SCALE GENOMIC DNA]</scope>
    <source>
        <strain evidence="2 3">18</strain>
    </source>
</reference>
<dbReference type="SMART" id="SM00458">
    <property type="entry name" value="RICIN"/>
    <property type="match status" value="1"/>
</dbReference>